<evidence type="ECO:0000256" key="2">
    <source>
        <dbReference type="ARBA" id="ARBA00009557"/>
    </source>
</evidence>
<evidence type="ECO:0000256" key="6">
    <source>
        <dbReference type="ARBA" id="ARBA00023212"/>
    </source>
</evidence>
<dbReference type="EMBL" id="JAFIQS010000003">
    <property type="protein sequence ID" value="KAG5171545.1"/>
    <property type="molecule type" value="Genomic_DNA"/>
</dbReference>
<feature type="region of interest" description="Disordered" evidence="8">
    <location>
        <begin position="327"/>
        <end position="351"/>
    </location>
</feature>
<dbReference type="AlphaFoldDB" id="A0A8H8CN93"/>
<dbReference type="InterPro" id="IPR029006">
    <property type="entry name" value="ADF-H/Gelsolin-like_dom_sf"/>
</dbReference>
<keyword evidence="3" id="KW-0963">Cytoplasm</keyword>
<dbReference type="GO" id="GO:0051015">
    <property type="term" value="F:actin filament binding"/>
    <property type="evidence" value="ECO:0007669"/>
    <property type="project" value="TreeGrafter"/>
</dbReference>
<organism evidence="10">
    <name type="scientific">Psilocybe cubensis</name>
    <name type="common">Psychedelic mushroom</name>
    <name type="synonym">Stropharia cubensis</name>
    <dbReference type="NCBI Taxonomy" id="181762"/>
    <lineage>
        <taxon>Eukaryota</taxon>
        <taxon>Fungi</taxon>
        <taxon>Dikarya</taxon>
        <taxon>Basidiomycota</taxon>
        <taxon>Agaricomycotina</taxon>
        <taxon>Agaricomycetes</taxon>
        <taxon>Agaricomycetidae</taxon>
        <taxon>Agaricales</taxon>
        <taxon>Agaricineae</taxon>
        <taxon>Strophariaceae</taxon>
        <taxon>Psilocybe</taxon>
    </lineage>
</organism>
<dbReference type="Pfam" id="PF00241">
    <property type="entry name" value="Cofilin_ADF"/>
    <property type="match status" value="2"/>
</dbReference>
<evidence type="ECO:0000256" key="1">
    <source>
        <dbReference type="ARBA" id="ARBA00004245"/>
    </source>
</evidence>
<evidence type="ECO:0000259" key="9">
    <source>
        <dbReference type="PROSITE" id="PS51263"/>
    </source>
</evidence>
<dbReference type="FunFam" id="3.40.20.10:FF:000042">
    <property type="entry name" value="Actin depolymerizing protein"/>
    <property type="match status" value="1"/>
</dbReference>
<comment type="similarity">
    <text evidence="2">Belongs to the actin-binding proteins ADF family. Twinfilin subfamily.</text>
</comment>
<comment type="subunit">
    <text evidence="7">Interacts with G-actin; ADP-actin form.</text>
</comment>
<evidence type="ECO:0000256" key="5">
    <source>
        <dbReference type="ARBA" id="ARBA00023203"/>
    </source>
</evidence>
<dbReference type="SUPFAM" id="SSF55753">
    <property type="entry name" value="Actin depolymerizing proteins"/>
    <property type="match status" value="2"/>
</dbReference>
<dbReference type="Gene3D" id="3.40.20.10">
    <property type="entry name" value="Severin"/>
    <property type="match status" value="2"/>
</dbReference>
<evidence type="ECO:0000256" key="8">
    <source>
        <dbReference type="SAM" id="MobiDB-lite"/>
    </source>
</evidence>
<dbReference type="CDD" id="cd11285">
    <property type="entry name" value="ADF_Twf-N_like"/>
    <property type="match status" value="1"/>
</dbReference>
<accession>A0A8H8CN93</accession>
<dbReference type="SMART" id="SM00102">
    <property type="entry name" value="ADF"/>
    <property type="match status" value="2"/>
</dbReference>
<name>A0A8H8CN93_PSICU</name>
<sequence>MSAISGITVSPELASTFANAVQSGSTRFIKILIQNESLVHDISIPIDGSFEQDLRLLQRDAVLPTDSPAYILAKLDAPSSDWISIYYVPDTAQVREKMLYASTRFSLLKSLGSSLFTDSIFATSKEDLTEEAYASHLRHAAAPNPLSKREQELADLRMTENQTATYEGNRARASHIGSGVGLNWSEEAENAIMNLGEATESQLVIITIDPKTETLALHFSGDIEPDSLNTLIPSSEPCYALFCWSISAQDDRREIGLLVFIYSCPSQSPVKNRMIYSSGSASTFEAAKGILTSLSPSTTIASRKIETSDPTELTLAYIKEELGLSQVEQPPQSKIQTSKGFAKPRGPPRRR</sequence>
<dbReference type="GO" id="GO:0051016">
    <property type="term" value="P:barbed-end actin filament capping"/>
    <property type="evidence" value="ECO:0007669"/>
    <property type="project" value="TreeGrafter"/>
</dbReference>
<dbReference type="GO" id="GO:0005737">
    <property type="term" value="C:cytoplasm"/>
    <property type="evidence" value="ECO:0007669"/>
    <property type="project" value="TreeGrafter"/>
</dbReference>
<comment type="subcellular location">
    <subcellularLocation>
        <location evidence="1">Cytoplasm</location>
        <location evidence="1">Cytoskeleton</location>
    </subcellularLocation>
</comment>
<evidence type="ECO:0000256" key="7">
    <source>
        <dbReference type="ARBA" id="ARBA00038532"/>
    </source>
</evidence>
<dbReference type="PROSITE" id="PS51263">
    <property type="entry name" value="ADF_H"/>
    <property type="match status" value="2"/>
</dbReference>
<keyword evidence="6" id="KW-0206">Cytoskeleton</keyword>
<evidence type="ECO:0000256" key="4">
    <source>
        <dbReference type="ARBA" id="ARBA00022737"/>
    </source>
</evidence>
<comment type="caution">
    <text evidence="10">The sequence shown here is derived from an EMBL/GenBank/DDBJ whole genome shotgun (WGS) entry which is preliminary data.</text>
</comment>
<proteinExistence type="inferred from homology"/>
<feature type="compositionally biased region" description="Polar residues" evidence="8">
    <location>
        <begin position="327"/>
        <end position="339"/>
    </location>
</feature>
<dbReference type="InterPro" id="IPR028458">
    <property type="entry name" value="Twinfilin"/>
</dbReference>
<dbReference type="PANTHER" id="PTHR13759">
    <property type="entry name" value="TWINFILIN"/>
    <property type="match status" value="1"/>
</dbReference>
<dbReference type="PANTHER" id="PTHR13759:SF1">
    <property type="entry name" value="TWINFILIN"/>
    <property type="match status" value="1"/>
</dbReference>
<protein>
    <recommendedName>
        <fullName evidence="9">ADF-H domain-containing protein</fullName>
    </recommendedName>
</protein>
<dbReference type="GO" id="GO:0003785">
    <property type="term" value="F:actin monomer binding"/>
    <property type="evidence" value="ECO:0007669"/>
    <property type="project" value="TreeGrafter"/>
</dbReference>
<dbReference type="InterPro" id="IPR002108">
    <property type="entry name" value="ADF-H"/>
</dbReference>
<reference evidence="10" key="1">
    <citation type="submission" date="2021-02" db="EMBL/GenBank/DDBJ databases">
        <title>Psilocybe cubensis genome.</title>
        <authorList>
            <person name="Mckernan K.J."/>
            <person name="Crawford S."/>
            <person name="Trippe A."/>
            <person name="Kane L.T."/>
            <person name="Mclaughlin S."/>
        </authorList>
    </citation>
    <scope>NUCLEOTIDE SEQUENCE [LARGE SCALE GENOMIC DNA]</scope>
    <source>
        <strain evidence="10">MGC-MH-2018</strain>
    </source>
</reference>
<keyword evidence="4" id="KW-0677">Repeat</keyword>
<evidence type="ECO:0000256" key="3">
    <source>
        <dbReference type="ARBA" id="ARBA00022490"/>
    </source>
</evidence>
<keyword evidence="5" id="KW-0009">Actin-binding</keyword>
<gene>
    <name evidence="10" type="ORF">JR316_003632</name>
</gene>
<dbReference type="GO" id="GO:0030042">
    <property type="term" value="P:actin filament depolymerization"/>
    <property type="evidence" value="ECO:0007669"/>
    <property type="project" value="TreeGrafter"/>
</dbReference>
<feature type="domain" description="ADF-H" evidence="9">
    <location>
        <begin position="6"/>
        <end position="138"/>
    </location>
</feature>
<dbReference type="GO" id="GO:0005884">
    <property type="term" value="C:actin filament"/>
    <property type="evidence" value="ECO:0007669"/>
    <property type="project" value="TreeGrafter"/>
</dbReference>
<evidence type="ECO:0000313" key="10">
    <source>
        <dbReference type="EMBL" id="KAG5171545.1"/>
    </source>
</evidence>
<feature type="domain" description="ADF-H" evidence="9">
    <location>
        <begin position="179"/>
        <end position="323"/>
    </location>
</feature>